<dbReference type="OrthoDB" id="9768793at2"/>
<feature type="domain" description="NADP-dependent oxidoreductase" evidence="3">
    <location>
        <begin position="4"/>
        <end position="136"/>
    </location>
</feature>
<dbReference type="EMBL" id="SMKI01000257">
    <property type="protein sequence ID" value="TDC72235.1"/>
    <property type="molecule type" value="Genomic_DNA"/>
</dbReference>
<organism evidence="4 5">
    <name type="scientific">Streptomyces hainanensis</name>
    <dbReference type="NCBI Taxonomy" id="402648"/>
    <lineage>
        <taxon>Bacteria</taxon>
        <taxon>Bacillati</taxon>
        <taxon>Actinomycetota</taxon>
        <taxon>Actinomycetes</taxon>
        <taxon>Kitasatosporales</taxon>
        <taxon>Streptomycetaceae</taxon>
        <taxon>Streptomyces</taxon>
    </lineage>
</organism>
<dbReference type="Pfam" id="PF00248">
    <property type="entry name" value="Aldo_ket_red"/>
    <property type="match status" value="1"/>
</dbReference>
<evidence type="ECO:0000256" key="1">
    <source>
        <dbReference type="ARBA" id="ARBA00023002"/>
    </source>
</evidence>
<accession>A0A4V2Y2E1</accession>
<dbReference type="Gene3D" id="3.20.20.100">
    <property type="entry name" value="NADP-dependent oxidoreductase domain"/>
    <property type="match status" value="1"/>
</dbReference>
<evidence type="ECO:0000256" key="2">
    <source>
        <dbReference type="SAM" id="MobiDB-lite"/>
    </source>
</evidence>
<keyword evidence="1" id="KW-0560">Oxidoreductase</keyword>
<protein>
    <submittedName>
        <fullName evidence="4">Aldo/keto reductase</fullName>
    </submittedName>
</protein>
<evidence type="ECO:0000313" key="5">
    <source>
        <dbReference type="Proteomes" id="UP000295345"/>
    </source>
</evidence>
<dbReference type="GO" id="GO:0005829">
    <property type="term" value="C:cytosol"/>
    <property type="evidence" value="ECO:0007669"/>
    <property type="project" value="TreeGrafter"/>
</dbReference>
<dbReference type="SUPFAM" id="SSF51430">
    <property type="entry name" value="NAD(P)-linked oxidoreductase"/>
    <property type="match status" value="1"/>
</dbReference>
<dbReference type="Proteomes" id="UP000295345">
    <property type="component" value="Unassembled WGS sequence"/>
</dbReference>
<evidence type="ECO:0000313" key="4">
    <source>
        <dbReference type="EMBL" id="TDC72235.1"/>
    </source>
</evidence>
<dbReference type="RefSeq" id="WP_132819892.1">
    <property type="nucleotide sequence ID" value="NZ_SMKI01000257.1"/>
</dbReference>
<dbReference type="InterPro" id="IPR036812">
    <property type="entry name" value="NAD(P)_OxRdtase_dom_sf"/>
</dbReference>
<dbReference type="InterPro" id="IPR050523">
    <property type="entry name" value="AKR_Detox_Biosynth"/>
</dbReference>
<name>A0A4V2Y2E1_9ACTN</name>
<evidence type="ECO:0000259" key="3">
    <source>
        <dbReference type="Pfam" id="PF00248"/>
    </source>
</evidence>
<dbReference type="AlphaFoldDB" id="A0A4V2Y2E1"/>
<feature type="compositionally biased region" description="Polar residues" evidence="2">
    <location>
        <begin position="48"/>
        <end position="59"/>
    </location>
</feature>
<gene>
    <name evidence="4" type="ORF">E1283_22260</name>
</gene>
<dbReference type="GO" id="GO:0016491">
    <property type="term" value="F:oxidoreductase activity"/>
    <property type="evidence" value="ECO:0007669"/>
    <property type="project" value="UniProtKB-KW"/>
</dbReference>
<dbReference type="PANTHER" id="PTHR43364">
    <property type="entry name" value="NADH-SPECIFIC METHYLGLYOXAL REDUCTASE-RELATED"/>
    <property type="match status" value="1"/>
</dbReference>
<proteinExistence type="predicted"/>
<dbReference type="InterPro" id="IPR023210">
    <property type="entry name" value="NADP_OxRdtase_dom"/>
</dbReference>
<feature type="region of interest" description="Disordered" evidence="2">
    <location>
        <begin position="39"/>
        <end position="63"/>
    </location>
</feature>
<keyword evidence="5" id="KW-1185">Reference proteome</keyword>
<reference evidence="4 5" key="1">
    <citation type="submission" date="2019-03" db="EMBL/GenBank/DDBJ databases">
        <title>Draft genome sequences of novel Actinobacteria.</title>
        <authorList>
            <person name="Sahin N."/>
            <person name="Ay H."/>
            <person name="Saygin H."/>
        </authorList>
    </citation>
    <scope>NUCLEOTIDE SEQUENCE [LARGE SCALE GENOMIC DNA]</scope>
    <source>
        <strain evidence="4 5">DSM 41900</strain>
    </source>
</reference>
<comment type="caution">
    <text evidence="4">The sequence shown here is derived from an EMBL/GenBank/DDBJ whole genome shotgun (WGS) entry which is preliminary data.</text>
</comment>
<dbReference type="PANTHER" id="PTHR43364:SF4">
    <property type="entry name" value="NAD(P)-LINKED OXIDOREDUCTASE SUPERFAMILY PROTEIN"/>
    <property type="match status" value="1"/>
</dbReference>
<sequence length="144" mass="15750">MMDQYNLVQREEEREMFGLLADQGVGSIPWSPLAGGLVTRPWGDRSTSRGQANPTTDQQGRPLFLDSDKATVDAVQRIAEARGVSMAQVAMAWVLRNPVVDSPIVGATKAHHLADAAAALDIELTDDEATALEEHYTPREPTYF</sequence>